<feature type="region of interest" description="Disordered" evidence="1">
    <location>
        <begin position="77"/>
        <end position="149"/>
    </location>
</feature>
<dbReference type="EMBL" id="JANBTW010000005">
    <property type="protein sequence ID" value="KAJ2680367.1"/>
    <property type="molecule type" value="Genomic_DNA"/>
</dbReference>
<feature type="compositionally biased region" description="Basic and acidic residues" evidence="1">
    <location>
        <begin position="525"/>
        <end position="534"/>
    </location>
</feature>
<reference evidence="2" key="1">
    <citation type="submission" date="2022-07" db="EMBL/GenBank/DDBJ databases">
        <title>Phylogenomic reconstructions and comparative analyses of Kickxellomycotina fungi.</title>
        <authorList>
            <person name="Reynolds N.K."/>
            <person name="Stajich J.E."/>
            <person name="Barry K."/>
            <person name="Grigoriev I.V."/>
            <person name="Crous P."/>
            <person name="Smith M.E."/>
        </authorList>
    </citation>
    <scope>NUCLEOTIDE SEQUENCE</scope>
    <source>
        <strain evidence="2">NRRL 3115</strain>
    </source>
</reference>
<evidence type="ECO:0000313" key="3">
    <source>
        <dbReference type="Proteomes" id="UP001151518"/>
    </source>
</evidence>
<accession>A0A9W8G7H9</accession>
<dbReference type="OrthoDB" id="5597932at2759"/>
<feature type="compositionally biased region" description="Basic and acidic residues" evidence="1">
    <location>
        <begin position="275"/>
        <end position="285"/>
    </location>
</feature>
<feature type="compositionally biased region" description="Basic and acidic residues" evidence="1">
    <location>
        <begin position="490"/>
        <end position="501"/>
    </location>
</feature>
<gene>
    <name evidence="2" type="ORF">GGI25_000659</name>
</gene>
<feature type="region of interest" description="Disordered" evidence="1">
    <location>
        <begin position="394"/>
        <end position="564"/>
    </location>
</feature>
<feature type="compositionally biased region" description="Polar residues" evidence="1">
    <location>
        <begin position="1"/>
        <end position="18"/>
    </location>
</feature>
<feature type="region of interest" description="Disordered" evidence="1">
    <location>
        <begin position="1"/>
        <end position="23"/>
    </location>
</feature>
<feature type="compositionally biased region" description="Low complexity" evidence="1">
    <location>
        <begin position="93"/>
        <end position="115"/>
    </location>
</feature>
<name>A0A9W8G7H9_9FUNG</name>
<organism evidence="2 3">
    <name type="scientific">Coemansia spiralis</name>
    <dbReference type="NCBI Taxonomy" id="417178"/>
    <lineage>
        <taxon>Eukaryota</taxon>
        <taxon>Fungi</taxon>
        <taxon>Fungi incertae sedis</taxon>
        <taxon>Zoopagomycota</taxon>
        <taxon>Kickxellomycotina</taxon>
        <taxon>Kickxellomycetes</taxon>
        <taxon>Kickxellales</taxon>
        <taxon>Kickxellaceae</taxon>
        <taxon>Coemansia</taxon>
    </lineage>
</organism>
<dbReference type="Proteomes" id="UP001151518">
    <property type="component" value="Unassembled WGS sequence"/>
</dbReference>
<feature type="compositionally biased region" description="Basic and acidic residues" evidence="1">
    <location>
        <begin position="296"/>
        <end position="311"/>
    </location>
</feature>
<feature type="compositionally biased region" description="Low complexity" evidence="1">
    <location>
        <begin position="423"/>
        <end position="432"/>
    </location>
</feature>
<feature type="compositionally biased region" description="Basic and acidic residues" evidence="1">
    <location>
        <begin position="334"/>
        <end position="351"/>
    </location>
</feature>
<feature type="region of interest" description="Disordered" evidence="1">
    <location>
        <begin position="242"/>
        <end position="359"/>
    </location>
</feature>
<protein>
    <submittedName>
        <fullName evidence="2">Uncharacterized protein</fullName>
    </submittedName>
</protein>
<proteinExistence type="predicted"/>
<feature type="compositionally biased region" description="Low complexity" evidence="1">
    <location>
        <begin position="255"/>
        <end position="264"/>
    </location>
</feature>
<sequence length="796" mass="85502">MNTSASASDALTPTTAGSATGDLVSPAAQTQGFSLLSRPDFVAGLNSFRAHFGQEVRSKITEGYTFLGLDKAGLGHEAGATQHTKQRSTDARSAVNAAQPPASSSAGSGISPTHSNNSRASHHNRQISAPPAQPKPAKTSAAAHSNASRESLSTLDNLLSYIKHSPSHAAATAVPRAASGLPGLSAVAGASNFGKTVILLQAKSRLDAVDVALSEQLSVKVPPVGHLLSLRGGASKLKAQIEQKQQQQRKRQQKQKQQQIARIARSIEDTSVDGAAKDTGKRGRPDPTVASTRASGIREARARRAAPDTKHSAVRGSDSEAEGVAEPRASKKMLGRELAQEADHGTDHGADRQAPQKRFLDPFSLHIRVPKKARRNVIEAITSVATAKRLAAAGETAADAEQPDRKRVRRSSKATRNGVAPDSLSPAASLPASSPPPARSRSSSLSSKRTHSPVPSARRPSLHRDASAGLEPKSVAAVRIPRLSRSRSVTRSDPRRGKETTEADPLGVDDGQRGAAGNASALRQTDARRRDVENGPRGAGRPNVAGGDSAGLPVPSSGSHSAIGASMQASEVELLRRQSIRLEEFMRSFKRSGDAERDPGGRIELEVGHYLESLSCCLEDFWCRRALQPPSDVNKNWQTMLGICEYLYRRCDSRELSSLRGCTGLVTACVYYQLASVTIELLQEHKDPSGARKAAANASKHMREMERYEQGWRALLSAHDMARLFPQTWLRCQESPAQYAQFEIRSHPYTRKWPAVAYPLSSTSNPLDVANFVRQIGHEWLGRLGLSLKMPNQKDN</sequence>
<evidence type="ECO:0000256" key="1">
    <source>
        <dbReference type="SAM" id="MobiDB-lite"/>
    </source>
</evidence>
<comment type="caution">
    <text evidence="2">The sequence shown here is derived from an EMBL/GenBank/DDBJ whole genome shotgun (WGS) entry which is preliminary data.</text>
</comment>
<evidence type="ECO:0000313" key="2">
    <source>
        <dbReference type="EMBL" id="KAJ2680367.1"/>
    </source>
</evidence>
<dbReference type="AlphaFoldDB" id="A0A9W8G7H9"/>